<name>L9UCT4_9GAMM</name>
<organism evidence="10 11">
    <name type="scientific">Vreelandella titanicae BH1</name>
    <dbReference type="NCBI Taxonomy" id="1204738"/>
    <lineage>
        <taxon>Bacteria</taxon>
        <taxon>Pseudomonadati</taxon>
        <taxon>Pseudomonadota</taxon>
        <taxon>Gammaproteobacteria</taxon>
        <taxon>Oceanospirillales</taxon>
        <taxon>Halomonadaceae</taxon>
        <taxon>Vreelandella</taxon>
    </lineage>
</organism>
<dbReference type="InterPro" id="IPR008146">
    <property type="entry name" value="Gln_synth_cat_dom"/>
</dbReference>
<dbReference type="InterPro" id="IPR036651">
    <property type="entry name" value="Gln_synt_N_sf"/>
</dbReference>
<dbReference type="AlphaFoldDB" id="L9UCT4"/>
<dbReference type="GO" id="GO:0006542">
    <property type="term" value="P:glutamine biosynthetic process"/>
    <property type="evidence" value="ECO:0007669"/>
    <property type="project" value="InterPro"/>
</dbReference>
<dbReference type="PROSITE" id="PS00181">
    <property type="entry name" value="GLNA_ATP"/>
    <property type="match status" value="1"/>
</dbReference>
<dbReference type="PATRIC" id="fig|1204738.3.peg.136"/>
<evidence type="ECO:0000256" key="1">
    <source>
        <dbReference type="ARBA" id="ARBA00001946"/>
    </source>
</evidence>
<protein>
    <submittedName>
        <fullName evidence="10">Glutamine synthetase/guanido kinase, catalytic domain</fullName>
    </submittedName>
</protein>
<keyword evidence="4" id="KW-0067">ATP-binding</keyword>
<dbReference type="InterPro" id="IPR008147">
    <property type="entry name" value="Gln_synt_N"/>
</dbReference>
<evidence type="ECO:0000256" key="3">
    <source>
        <dbReference type="ARBA" id="ARBA00022741"/>
    </source>
</evidence>
<evidence type="ECO:0000256" key="2">
    <source>
        <dbReference type="ARBA" id="ARBA00022598"/>
    </source>
</evidence>
<dbReference type="Gene3D" id="3.30.590.10">
    <property type="entry name" value="Glutamine synthetase/guanido kinase, catalytic domain"/>
    <property type="match status" value="1"/>
</dbReference>
<dbReference type="Gene3D" id="3.10.20.70">
    <property type="entry name" value="Glutamine synthetase, N-terminal domain"/>
    <property type="match status" value="1"/>
</dbReference>
<dbReference type="Pfam" id="PF00120">
    <property type="entry name" value="Gln-synt_C"/>
    <property type="match status" value="1"/>
</dbReference>
<dbReference type="InterPro" id="IPR014746">
    <property type="entry name" value="Gln_synth/guanido_kin_cat_dom"/>
</dbReference>
<gene>
    <name evidence="10" type="ORF">HALTITAN_0095</name>
</gene>
<keyword evidence="2" id="KW-0436">Ligase</keyword>
<dbReference type="PROSITE" id="PS51987">
    <property type="entry name" value="GS_CATALYTIC"/>
    <property type="match status" value="1"/>
</dbReference>
<dbReference type="GO" id="GO:0006598">
    <property type="term" value="P:polyamine catabolic process"/>
    <property type="evidence" value="ECO:0007669"/>
    <property type="project" value="TreeGrafter"/>
</dbReference>
<comment type="similarity">
    <text evidence="6 7">Belongs to the glutamine synthetase family.</text>
</comment>
<evidence type="ECO:0000259" key="8">
    <source>
        <dbReference type="PROSITE" id="PS51986"/>
    </source>
</evidence>
<evidence type="ECO:0000256" key="4">
    <source>
        <dbReference type="ARBA" id="ARBA00022840"/>
    </source>
</evidence>
<evidence type="ECO:0000256" key="5">
    <source>
        <dbReference type="ARBA" id="ARBA00022842"/>
    </source>
</evidence>
<dbReference type="GO" id="GO:0016301">
    <property type="term" value="F:kinase activity"/>
    <property type="evidence" value="ECO:0007669"/>
    <property type="project" value="UniProtKB-KW"/>
</dbReference>
<dbReference type="EMBL" id="AOPO01000001">
    <property type="protein sequence ID" value="ELY22492.1"/>
    <property type="molecule type" value="Genomic_DNA"/>
</dbReference>
<comment type="cofactor">
    <cofactor evidence="1">
        <name>Mg(2+)</name>
        <dbReference type="ChEBI" id="CHEBI:18420"/>
    </cofactor>
</comment>
<dbReference type="PROSITE" id="PS51986">
    <property type="entry name" value="GS_BETA_GRASP"/>
    <property type="match status" value="1"/>
</dbReference>
<feature type="domain" description="GS beta-grasp" evidence="8">
    <location>
        <begin position="47"/>
        <end position="143"/>
    </location>
</feature>
<keyword evidence="10" id="KW-0808">Transferase</keyword>
<evidence type="ECO:0000313" key="10">
    <source>
        <dbReference type="EMBL" id="ELY22492.1"/>
    </source>
</evidence>
<keyword evidence="3" id="KW-0547">Nucleotide-binding</keyword>
<comment type="caution">
    <text evidence="10">The sequence shown here is derived from an EMBL/GenBank/DDBJ whole genome shotgun (WGS) entry which is preliminary data.</text>
</comment>
<proteinExistence type="inferred from homology"/>
<dbReference type="Proteomes" id="UP000011651">
    <property type="component" value="Unassembled WGS sequence"/>
</dbReference>
<keyword evidence="5" id="KW-0460">Magnesium</keyword>
<dbReference type="SUPFAM" id="SSF55931">
    <property type="entry name" value="Glutamine synthetase/guanido kinase"/>
    <property type="match status" value="1"/>
</dbReference>
<sequence>MTETIDTARILLAETQLTRHKNKVQRMSSANDTDAQNVASDFLDRHPDITTIDLLISDLNGVIRGKRIPCDNLAKVFEKGIYLPASVFALDINGNTVEETGLGLSSGDGDRVCRAIPGTLNPVTWMDNNQYGQLLMTMEEMDGSPFFADPRQILRRILEQFSDRGLTPVVALELEFYLVDRLRDEGNLIQPPQSPSSGERATQSQLYSMLELDEYAEFINDLQCAAQAQGLPLDTVLKECAPGQFEANLIHTDDALSACDHSVLLKRLIKGVALKHGFEATFMAKPYGLEAGSGTHVHVSLVDSNGHNIFAENGDDPLESTALQHAVGGLLELMPDSMALLAPNLNSFRRFQEGLYVPMAPTWGYDNRSVAIRVPAGPKEARRIEHRVAGADVNPYLLLATVLASIHHGLNQQIAPTEPIIGNAYEQIAPQLTNSWAHALHLLGNSRVLAEQLGEDFINVFIANRQAERADTMREVSAMEYDWYLRHV</sequence>
<accession>L9UCT4</accession>
<dbReference type="SUPFAM" id="SSF54368">
    <property type="entry name" value="Glutamine synthetase, N-terminal domain"/>
    <property type="match status" value="1"/>
</dbReference>
<dbReference type="InterPro" id="IPR027303">
    <property type="entry name" value="Gln_synth_gly_rich_site"/>
</dbReference>
<dbReference type="SMART" id="SM01230">
    <property type="entry name" value="Gln-synt_C"/>
    <property type="match status" value="1"/>
</dbReference>
<dbReference type="GO" id="GO:0004356">
    <property type="term" value="F:glutamine synthetase activity"/>
    <property type="evidence" value="ECO:0007669"/>
    <property type="project" value="InterPro"/>
</dbReference>
<dbReference type="GO" id="GO:0005524">
    <property type="term" value="F:ATP binding"/>
    <property type="evidence" value="ECO:0007669"/>
    <property type="project" value="UniProtKB-KW"/>
</dbReference>
<evidence type="ECO:0000313" key="11">
    <source>
        <dbReference type="Proteomes" id="UP000011651"/>
    </source>
</evidence>
<reference evidence="10 11" key="1">
    <citation type="journal article" date="2013" name="Genome Announc.">
        <title>Draft Genome of the Marine Gammaproteobacterium Halomonas titanicae.</title>
        <authorList>
            <person name="Sanchez-Porro C."/>
            <person name="de la Haba R.R."/>
            <person name="Cruz-Hernandez N."/>
            <person name="Gonzalez J.M."/>
            <person name="Reyes-Guirao C."/>
            <person name="Navarro-Sampedro L."/>
            <person name="Carballo M."/>
            <person name="Ventosa A."/>
        </authorList>
    </citation>
    <scope>NUCLEOTIDE SEQUENCE [LARGE SCALE GENOMIC DNA]</scope>
    <source>
        <strain evidence="10 11">BH1</strain>
    </source>
</reference>
<feature type="domain" description="GS catalytic" evidence="9">
    <location>
        <begin position="150"/>
        <end position="488"/>
    </location>
</feature>
<evidence type="ECO:0000256" key="7">
    <source>
        <dbReference type="RuleBase" id="RU000384"/>
    </source>
</evidence>
<dbReference type="PANTHER" id="PTHR43785:SF12">
    <property type="entry name" value="TYPE-1 GLUTAMINE SYNTHETASE 2"/>
    <property type="match status" value="1"/>
</dbReference>
<evidence type="ECO:0000256" key="6">
    <source>
        <dbReference type="PROSITE-ProRule" id="PRU01330"/>
    </source>
</evidence>
<dbReference type="PANTHER" id="PTHR43785">
    <property type="entry name" value="GAMMA-GLUTAMYLPUTRESCINE SYNTHETASE"/>
    <property type="match status" value="1"/>
</dbReference>
<keyword evidence="10" id="KW-0418">Kinase</keyword>
<evidence type="ECO:0000259" key="9">
    <source>
        <dbReference type="PROSITE" id="PS51987"/>
    </source>
</evidence>